<name>A0ABD4T8P0_9CYAN</name>
<evidence type="ECO:0000256" key="1">
    <source>
        <dbReference type="ARBA" id="ARBA00008206"/>
    </source>
</evidence>
<dbReference type="AlphaFoldDB" id="A0ABD4T8P0"/>
<dbReference type="Pfam" id="PF06206">
    <property type="entry name" value="CpeT"/>
    <property type="match status" value="1"/>
</dbReference>
<dbReference type="CDD" id="cd16338">
    <property type="entry name" value="CpcT"/>
    <property type="match status" value="1"/>
</dbReference>
<dbReference type="RefSeq" id="WP_166277855.1">
    <property type="nucleotide sequence ID" value="NZ_JTHE03000116.1"/>
</dbReference>
<reference evidence="4 5" key="1">
    <citation type="journal article" date="2015" name="Genome Announc.">
        <title>Draft Genome Sequence of Filamentous Marine Cyanobacterium Lyngbya confervoides Strain BDU141951.</title>
        <authorList>
            <person name="Chandrababunaidu M.M."/>
            <person name="Sen D."/>
            <person name="Tripathy S."/>
        </authorList>
    </citation>
    <scope>NUCLEOTIDE SEQUENCE [LARGE SCALE GENOMIC DNA]</scope>
    <source>
        <strain evidence="4 5">BDU141951</strain>
    </source>
</reference>
<organism evidence="4 5">
    <name type="scientific">Lyngbya confervoides BDU141951</name>
    <dbReference type="NCBI Taxonomy" id="1574623"/>
    <lineage>
        <taxon>Bacteria</taxon>
        <taxon>Bacillati</taxon>
        <taxon>Cyanobacteriota</taxon>
        <taxon>Cyanophyceae</taxon>
        <taxon>Oscillatoriophycideae</taxon>
        <taxon>Oscillatoriales</taxon>
        <taxon>Microcoleaceae</taxon>
        <taxon>Lyngbya</taxon>
    </lineage>
</organism>
<sequence>MIETLAQWMIGEFTNRTQALEDPVWYVHLQLWHRPVQLPVLGDYCIFAEQANILHPETPYRQRLLVLHQDQAGQIQGQYWAFRSPEAFRGAGAHPQKLRGITRDQILELPGCKLTLDCSDQSFSARPLPHHPCCFDYAGQTRQVEIGFEVRPQRFTSYDRGIDPQTGKAIWGALMGPYQFDKCQAYSWNP</sequence>
<dbReference type="Gene3D" id="2.40.128.590">
    <property type="entry name" value="CpcT/CpeT domain"/>
    <property type="match status" value="1"/>
</dbReference>
<dbReference type="InterPro" id="IPR038672">
    <property type="entry name" value="CpcT/CpeT_sf"/>
</dbReference>
<dbReference type="InterPro" id="IPR010404">
    <property type="entry name" value="CpcT/CpeT"/>
</dbReference>
<evidence type="ECO:0000256" key="3">
    <source>
        <dbReference type="HAMAP-Rule" id="MF_01460"/>
    </source>
</evidence>
<accession>A0ABD4T8P0</accession>
<dbReference type="HAMAP" id="MF_01460">
    <property type="entry name" value="Chrphore_lyase_CpxT"/>
    <property type="match status" value="1"/>
</dbReference>
<proteinExistence type="inferred from homology"/>
<keyword evidence="5" id="KW-1185">Reference proteome</keyword>
<dbReference type="GO" id="GO:0016829">
    <property type="term" value="F:lyase activity"/>
    <property type="evidence" value="ECO:0007669"/>
    <property type="project" value="UniProtKB-KW"/>
</dbReference>
<dbReference type="EC" id="4.-.-.-" evidence="3"/>
<comment type="similarity">
    <text evidence="1 3">Belongs to the CpcT/CpeT biliprotein lyase family.</text>
</comment>
<dbReference type="Proteomes" id="UP000031561">
    <property type="component" value="Unassembled WGS sequence"/>
</dbReference>
<comment type="function">
    <text evidence="3">Covalently attaches a chromophore to Cys residue(s) of phycobiliproteins.</text>
</comment>
<dbReference type="PANTHER" id="PTHR35137">
    <property type="entry name" value="CHROMOPHORE LYASE CRL, CHLOROPLASTIC"/>
    <property type="match status" value="1"/>
</dbReference>
<protein>
    <recommendedName>
        <fullName evidence="3">Chromophore lyase CpcT/CpeT</fullName>
        <ecNumber evidence="3">4.-.-.-</ecNumber>
    </recommendedName>
</protein>
<dbReference type="PANTHER" id="PTHR35137:SF1">
    <property type="entry name" value="CHROMOPHORE LYASE CRL, CHLOROPLASTIC"/>
    <property type="match status" value="1"/>
</dbReference>
<keyword evidence="2 3" id="KW-0456">Lyase</keyword>
<dbReference type="GO" id="GO:0017006">
    <property type="term" value="P:protein-tetrapyrrole linkage"/>
    <property type="evidence" value="ECO:0007669"/>
    <property type="project" value="UniProtKB-UniRule"/>
</dbReference>
<evidence type="ECO:0000313" key="4">
    <source>
        <dbReference type="EMBL" id="MCM1985157.1"/>
    </source>
</evidence>
<comment type="caution">
    <text evidence="4">The sequence shown here is derived from an EMBL/GenBank/DDBJ whole genome shotgun (WGS) entry which is preliminary data.</text>
</comment>
<gene>
    <name evidence="3" type="primary">cpcT</name>
    <name evidence="4" type="ORF">QQ91_0020270</name>
</gene>
<dbReference type="EMBL" id="JTHE03000116">
    <property type="protein sequence ID" value="MCM1985157.1"/>
    <property type="molecule type" value="Genomic_DNA"/>
</dbReference>
<evidence type="ECO:0000313" key="5">
    <source>
        <dbReference type="Proteomes" id="UP000031561"/>
    </source>
</evidence>
<evidence type="ECO:0000256" key="2">
    <source>
        <dbReference type="ARBA" id="ARBA00023239"/>
    </source>
</evidence>